<sequence length="81" mass="8537">MEGAHAFGSDEADREGLRGGHGTCSVSYFVAAVVAITVVREREGVRTLRGHPCQTVNAVRKRSRAASLSLEAHASMATVPS</sequence>
<feature type="region of interest" description="Disordered" evidence="1">
    <location>
        <begin position="1"/>
        <end position="20"/>
    </location>
</feature>
<name>A0ABP7HZ32_9ACTN</name>
<dbReference type="Proteomes" id="UP001501009">
    <property type="component" value="Unassembled WGS sequence"/>
</dbReference>
<dbReference type="EMBL" id="BAABDE010000020">
    <property type="protein sequence ID" value="GAA3806595.1"/>
    <property type="molecule type" value="Genomic_DNA"/>
</dbReference>
<reference evidence="3" key="1">
    <citation type="journal article" date="2019" name="Int. J. Syst. Evol. Microbiol.">
        <title>The Global Catalogue of Microorganisms (GCM) 10K type strain sequencing project: providing services to taxonomists for standard genome sequencing and annotation.</title>
        <authorList>
            <consortium name="The Broad Institute Genomics Platform"/>
            <consortium name="The Broad Institute Genome Sequencing Center for Infectious Disease"/>
            <person name="Wu L."/>
            <person name="Ma J."/>
        </authorList>
    </citation>
    <scope>NUCLEOTIDE SEQUENCE [LARGE SCALE GENOMIC DNA]</scope>
    <source>
        <strain evidence="3">JCM 17138</strain>
    </source>
</reference>
<comment type="caution">
    <text evidence="2">The sequence shown here is derived from an EMBL/GenBank/DDBJ whole genome shotgun (WGS) entry which is preliminary data.</text>
</comment>
<keyword evidence="3" id="KW-1185">Reference proteome</keyword>
<evidence type="ECO:0000313" key="3">
    <source>
        <dbReference type="Proteomes" id="UP001501009"/>
    </source>
</evidence>
<accession>A0ABP7HZ32</accession>
<organism evidence="2 3">
    <name type="scientific">Streptomyces coacervatus</name>
    <dbReference type="NCBI Taxonomy" id="647381"/>
    <lineage>
        <taxon>Bacteria</taxon>
        <taxon>Bacillati</taxon>
        <taxon>Actinomycetota</taxon>
        <taxon>Actinomycetes</taxon>
        <taxon>Kitasatosporales</taxon>
        <taxon>Streptomycetaceae</taxon>
        <taxon>Streptomyces</taxon>
    </lineage>
</organism>
<evidence type="ECO:0000256" key="1">
    <source>
        <dbReference type="SAM" id="MobiDB-lite"/>
    </source>
</evidence>
<proteinExistence type="predicted"/>
<gene>
    <name evidence="2" type="ORF">GCM10022403_045840</name>
</gene>
<protein>
    <submittedName>
        <fullName evidence="2">Uncharacterized protein</fullName>
    </submittedName>
</protein>
<evidence type="ECO:0000313" key="2">
    <source>
        <dbReference type="EMBL" id="GAA3806595.1"/>
    </source>
</evidence>